<reference evidence="3 4" key="1">
    <citation type="journal article" date="2019" name="Int. J. Syst. Evol. Microbiol.">
        <title>The Global Catalogue of Microorganisms (GCM) 10K type strain sequencing project: providing services to taxonomists for standard genome sequencing and annotation.</title>
        <authorList>
            <consortium name="The Broad Institute Genomics Platform"/>
            <consortium name="The Broad Institute Genome Sequencing Center for Infectious Disease"/>
            <person name="Wu L."/>
            <person name="Ma J."/>
        </authorList>
    </citation>
    <scope>NUCLEOTIDE SEQUENCE [LARGE SCALE GENOMIC DNA]</scope>
    <source>
        <strain evidence="3 4">JCM 19585</strain>
    </source>
</reference>
<dbReference type="PANTHER" id="PTHR21343">
    <property type="entry name" value="DETHIOBIOTIN SYNTHETASE"/>
    <property type="match status" value="1"/>
</dbReference>
<gene>
    <name evidence="3" type="ORF">GCM10009037_03210</name>
</gene>
<dbReference type="RefSeq" id="WP_188877453.1">
    <property type="nucleotide sequence ID" value="NZ_BMPF01000001.1"/>
</dbReference>
<dbReference type="Pfam" id="PF13500">
    <property type="entry name" value="AAA_26"/>
    <property type="match status" value="1"/>
</dbReference>
<dbReference type="SUPFAM" id="SSF75138">
    <property type="entry name" value="HprK N-terminal domain-like"/>
    <property type="match status" value="1"/>
</dbReference>
<dbReference type="PANTHER" id="PTHR21343:SF8">
    <property type="entry name" value="DRTGG DOMAIN-CONTAINING PROTEIN"/>
    <property type="match status" value="1"/>
</dbReference>
<evidence type="ECO:0000259" key="2">
    <source>
        <dbReference type="Pfam" id="PF07085"/>
    </source>
</evidence>
<evidence type="ECO:0000313" key="4">
    <source>
        <dbReference type="Proteomes" id="UP000628840"/>
    </source>
</evidence>
<dbReference type="Gene3D" id="3.40.1390.20">
    <property type="entry name" value="HprK N-terminal domain-like"/>
    <property type="match status" value="1"/>
</dbReference>
<proteinExistence type="predicted"/>
<dbReference type="InterPro" id="IPR027417">
    <property type="entry name" value="P-loop_NTPase"/>
</dbReference>
<dbReference type="AlphaFoldDB" id="A0A830F663"/>
<comment type="caution">
    <text evidence="3">The sequence shown here is derived from an EMBL/GenBank/DDBJ whole genome shotgun (WGS) entry which is preliminary data.</text>
</comment>
<keyword evidence="1" id="KW-0315">Glutamine amidotransferase</keyword>
<dbReference type="InterPro" id="IPR010766">
    <property type="entry name" value="DRTGG"/>
</dbReference>
<evidence type="ECO:0000256" key="1">
    <source>
        <dbReference type="ARBA" id="ARBA00022962"/>
    </source>
</evidence>
<dbReference type="InterPro" id="IPR028979">
    <property type="entry name" value="Ser_kin/Pase_Hpr-like_N_sf"/>
</dbReference>
<accession>A0A830F663</accession>
<protein>
    <recommendedName>
        <fullName evidence="2">DRTGG domain-containing protein</fullName>
    </recommendedName>
</protein>
<organism evidence="3 4">
    <name type="scientific">Halarchaeum grantii</name>
    <dbReference type="NCBI Taxonomy" id="1193105"/>
    <lineage>
        <taxon>Archaea</taxon>
        <taxon>Methanobacteriati</taxon>
        <taxon>Methanobacteriota</taxon>
        <taxon>Stenosarchaea group</taxon>
        <taxon>Halobacteria</taxon>
        <taxon>Halobacteriales</taxon>
        <taxon>Halobacteriaceae</taxon>
    </lineage>
</organism>
<dbReference type="SUPFAM" id="SSF52540">
    <property type="entry name" value="P-loop containing nucleoside triphosphate hydrolases"/>
    <property type="match status" value="1"/>
</dbReference>
<name>A0A830F663_9EURY</name>
<dbReference type="OrthoDB" id="50320at2157"/>
<keyword evidence="4" id="KW-1185">Reference proteome</keyword>
<evidence type="ECO:0000313" key="3">
    <source>
        <dbReference type="EMBL" id="GGL23132.1"/>
    </source>
</evidence>
<feature type="domain" description="DRTGG" evidence="2">
    <location>
        <begin position="217"/>
        <end position="322"/>
    </location>
</feature>
<dbReference type="EMBL" id="BMPF01000001">
    <property type="protein sequence ID" value="GGL23132.1"/>
    <property type="molecule type" value="Genomic_DNA"/>
</dbReference>
<sequence>MTTNTTLVASTEASTGKTAVSLALAASARDDGRTVGYMKPKGTRLRSAVGKTLDEDPMLAHDLLDLDATVADMEPIVYSPTFVANAVRGGEDEAALHERVRDAYETLADGCETFLVEGADGVSTGRVVGLDEPAVAELLDAEVVLLARYREPGDVDDVLAAADAFGDRLRGVLFNAVADADHDTVAEDVAACLEREGVPVLGVLPRVHDLAGVSVADLADELGGRVVTDAGGDIFVERFLVGAMSGESALGHFRRTKDAAVVTGGDRADVQAAALEAPGVNALVLTGGYEPSGAVAGRAERAGVPIVVVDGDTRATVERVESVVSGGRTRNARTVERMRELLADHADVAHLLGDD</sequence>
<dbReference type="Pfam" id="PF07085">
    <property type="entry name" value="DRTGG"/>
    <property type="match status" value="1"/>
</dbReference>
<dbReference type="Proteomes" id="UP000628840">
    <property type="component" value="Unassembled WGS sequence"/>
</dbReference>